<feature type="compositionally biased region" description="Polar residues" evidence="1">
    <location>
        <begin position="261"/>
        <end position="282"/>
    </location>
</feature>
<proteinExistence type="predicted"/>
<feature type="compositionally biased region" description="Polar residues" evidence="1">
    <location>
        <begin position="345"/>
        <end position="355"/>
    </location>
</feature>
<feature type="region of interest" description="Disordered" evidence="1">
    <location>
        <begin position="345"/>
        <end position="378"/>
    </location>
</feature>
<dbReference type="InterPro" id="IPR015915">
    <property type="entry name" value="Kelch-typ_b-propeller"/>
</dbReference>
<gene>
    <name evidence="2" type="ORF">C7212DRAFT_33065</name>
</gene>
<dbReference type="AlphaFoldDB" id="A0A317SNP7"/>
<keyword evidence="3" id="KW-1185">Reference proteome</keyword>
<organism evidence="2 3">
    <name type="scientific">Tuber magnatum</name>
    <name type="common">white Piedmont truffle</name>
    <dbReference type="NCBI Taxonomy" id="42249"/>
    <lineage>
        <taxon>Eukaryota</taxon>
        <taxon>Fungi</taxon>
        <taxon>Dikarya</taxon>
        <taxon>Ascomycota</taxon>
        <taxon>Pezizomycotina</taxon>
        <taxon>Pezizomycetes</taxon>
        <taxon>Pezizales</taxon>
        <taxon>Tuberaceae</taxon>
        <taxon>Tuber</taxon>
    </lineage>
</organism>
<feature type="non-terminal residue" evidence="2">
    <location>
        <position position="378"/>
    </location>
</feature>
<accession>A0A317SNP7</accession>
<dbReference type="Proteomes" id="UP000246991">
    <property type="component" value="Unassembled WGS sequence"/>
</dbReference>
<name>A0A317SNP7_9PEZI</name>
<dbReference type="InterPro" id="IPR011043">
    <property type="entry name" value="Gal_Oxase/kelch_b-propeller"/>
</dbReference>
<evidence type="ECO:0000313" key="2">
    <source>
        <dbReference type="EMBL" id="PWW76072.1"/>
    </source>
</evidence>
<feature type="region of interest" description="Disordered" evidence="1">
    <location>
        <begin position="243"/>
        <end position="283"/>
    </location>
</feature>
<dbReference type="SUPFAM" id="SSF50965">
    <property type="entry name" value="Galactose oxidase, central domain"/>
    <property type="match status" value="1"/>
</dbReference>
<protein>
    <recommendedName>
        <fullName evidence="4">Galactose oxidase</fullName>
    </recommendedName>
</protein>
<evidence type="ECO:0008006" key="4">
    <source>
        <dbReference type="Google" id="ProtNLM"/>
    </source>
</evidence>
<evidence type="ECO:0000256" key="1">
    <source>
        <dbReference type="SAM" id="MobiDB-lite"/>
    </source>
</evidence>
<comment type="caution">
    <text evidence="2">The sequence shown here is derived from an EMBL/GenBank/DDBJ whole genome shotgun (WGS) entry which is preliminary data.</text>
</comment>
<reference evidence="2 3" key="1">
    <citation type="submission" date="2018-03" db="EMBL/GenBank/DDBJ databases">
        <title>Genomes of Pezizomycetes fungi and the evolution of truffles.</title>
        <authorList>
            <person name="Murat C."/>
            <person name="Payen T."/>
            <person name="Noel B."/>
            <person name="Kuo A."/>
            <person name="Martin F.M."/>
        </authorList>
    </citation>
    <scope>NUCLEOTIDE SEQUENCE [LARGE SCALE GENOMIC DNA]</scope>
    <source>
        <strain evidence="2">091103-1</strain>
    </source>
</reference>
<dbReference type="OrthoDB" id="5352000at2759"/>
<dbReference type="Gene3D" id="2.120.10.80">
    <property type="entry name" value="Kelch-type beta propeller"/>
    <property type="match status" value="1"/>
</dbReference>
<sequence length="378" mass="39924">MSVPLPEKPLGNHCSVIFNETLYTYSATAFQSLRLAKDAKWQALPSGVGTSGAQCVHAHRNTPQEALYVVGGTTSDPSAVPEAGFGGVQRWSFIDKKWETLALPVPVALNLTNHGATYLETSQQLIIFSGTKWPDTSTPSANTYLIRTSAPFEITSIPAADPLLAPLVLPWGGSGALVVGGDLANTNLKVFDIDGGWKNLGVKLEKGLAARGKAAVSLMDGDDGSRVLLVFDMTTAPTTVTLTKVKEPTGGPGSKRRRQESSIQTQTSLAPAPSTTSLTQENWPAYNGSFAPGSTRDGFSLAYEGDMVVISGGGDARDPVVVFNARSNTWVNTTELFTGREFITESGSTSSQTVTRLDRPTSEASPIVAPTSTESITA</sequence>
<dbReference type="EMBL" id="PYWC01000039">
    <property type="protein sequence ID" value="PWW76072.1"/>
    <property type="molecule type" value="Genomic_DNA"/>
</dbReference>
<dbReference type="STRING" id="42249.A0A317SNP7"/>
<evidence type="ECO:0000313" key="3">
    <source>
        <dbReference type="Proteomes" id="UP000246991"/>
    </source>
</evidence>